<protein>
    <recommendedName>
        <fullName evidence="3">Transcriptional regulator</fullName>
    </recommendedName>
</protein>
<evidence type="ECO:0000313" key="2">
    <source>
        <dbReference type="Proteomes" id="UP000790833"/>
    </source>
</evidence>
<name>A0A9P7VBA7_9ASCO</name>
<comment type="caution">
    <text evidence="1">The sequence shown here is derived from an EMBL/GenBank/DDBJ whole genome shotgun (WGS) entry which is preliminary data.</text>
</comment>
<reference evidence="1" key="1">
    <citation type="submission" date="2021-03" db="EMBL/GenBank/DDBJ databases">
        <authorList>
            <person name="Palmer J.M."/>
        </authorList>
    </citation>
    <scope>NUCLEOTIDE SEQUENCE</scope>
    <source>
        <strain evidence="1">ARV_011</strain>
    </source>
</reference>
<dbReference type="OrthoDB" id="2101473at2759"/>
<proteinExistence type="predicted"/>
<dbReference type="PANTHER" id="PTHR35802:SF1">
    <property type="entry name" value="PROTEASE SYNTHASE AND SPORULATION PROTEIN PAI 2"/>
    <property type="match status" value="1"/>
</dbReference>
<gene>
    <name evidence="1" type="ORF">KQ657_004231</name>
</gene>
<dbReference type="EMBL" id="JAHMUF010000006">
    <property type="protein sequence ID" value="KAG7194560.1"/>
    <property type="molecule type" value="Genomic_DNA"/>
</dbReference>
<organism evidence="1 2">
    <name type="scientific">Scheffersomyces spartinae</name>
    <dbReference type="NCBI Taxonomy" id="45513"/>
    <lineage>
        <taxon>Eukaryota</taxon>
        <taxon>Fungi</taxon>
        <taxon>Dikarya</taxon>
        <taxon>Ascomycota</taxon>
        <taxon>Saccharomycotina</taxon>
        <taxon>Pichiomycetes</taxon>
        <taxon>Debaryomycetaceae</taxon>
        <taxon>Scheffersomyces</taxon>
    </lineage>
</organism>
<evidence type="ECO:0000313" key="1">
    <source>
        <dbReference type="EMBL" id="KAG7194560.1"/>
    </source>
</evidence>
<dbReference type="Proteomes" id="UP000790833">
    <property type="component" value="Unassembled WGS sequence"/>
</dbReference>
<dbReference type="Pfam" id="PF04299">
    <property type="entry name" value="FMN_bind_2"/>
    <property type="match status" value="1"/>
</dbReference>
<sequence>MYIPKKYLEEDWEQVEYLIKTYPLATIITHDANEGIIANHIPLVLQKDSESGETYLCAHVAKTNHQLPSLKENPSVLIIFQSSNSYVSPSYYPQKKIDHKVVPTWDFAAVHIDASSQVVDDGDFVRKQLEALSSQQEAKRDEPWSVKDAPEKYTQLLQKAITGVQFKINTFQCKYKFEQAMGKDNVDGVVKGFAQDGLTEQSDLVLVSNQRFERRKAATK</sequence>
<dbReference type="InterPro" id="IPR012349">
    <property type="entry name" value="Split_barrel_FMN-bd"/>
</dbReference>
<keyword evidence="2" id="KW-1185">Reference proteome</keyword>
<dbReference type="PANTHER" id="PTHR35802">
    <property type="entry name" value="PROTEASE SYNTHASE AND SPORULATION PROTEIN PAI 2"/>
    <property type="match status" value="1"/>
</dbReference>
<dbReference type="AlphaFoldDB" id="A0A9P7VBA7"/>
<dbReference type="PIRSF" id="PIRSF010372">
    <property type="entry name" value="PaiB"/>
    <property type="match status" value="1"/>
</dbReference>
<dbReference type="GeneID" id="66117605"/>
<dbReference type="InterPro" id="IPR007396">
    <property type="entry name" value="TR_PAI2-type"/>
</dbReference>
<accession>A0A9P7VBA7</accession>
<dbReference type="SUPFAM" id="SSF50475">
    <property type="entry name" value="FMN-binding split barrel"/>
    <property type="match status" value="1"/>
</dbReference>
<dbReference type="Gene3D" id="2.30.110.10">
    <property type="entry name" value="Electron Transport, Fmn-binding Protein, Chain A"/>
    <property type="match status" value="1"/>
</dbReference>
<evidence type="ECO:0008006" key="3">
    <source>
        <dbReference type="Google" id="ProtNLM"/>
    </source>
</evidence>
<dbReference type="RefSeq" id="XP_043050107.1">
    <property type="nucleotide sequence ID" value="XM_043194910.1"/>
</dbReference>